<dbReference type="InterPro" id="IPR050721">
    <property type="entry name" value="Trk_Ktr_HKT_K-transport"/>
</dbReference>
<dbReference type="NCBIfam" id="NF007041">
    <property type="entry name" value="PRK09496.3-4"/>
    <property type="match status" value="1"/>
</dbReference>
<dbReference type="InterPro" id="IPR006036">
    <property type="entry name" value="K_uptake_TrkA"/>
</dbReference>
<comment type="caution">
    <text evidence="9">The sequence shown here is derived from an EMBL/GenBank/DDBJ whole genome shotgun (WGS) entry which is preliminary data.</text>
</comment>
<evidence type="ECO:0000256" key="6">
    <source>
        <dbReference type="ARBA" id="ARBA00023065"/>
    </source>
</evidence>
<dbReference type="AlphaFoldDB" id="A0A8J6UQ82"/>
<evidence type="ECO:0000313" key="10">
    <source>
        <dbReference type="Proteomes" id="UP000632828"/>
    </source>
</evidence>
<feature type="domain" description="RCK N-terminal" evidence="7">
    <location>
        <begin position="233"/>
        <end position="352"/>
    </location>
</feature>
<dbReference type="NCBIfam" id="NF007031">
    <property type="entry name" value="PRK09496.1-2"/>
    <property type="match status" value="1"/>
</dbReference>
<dbReference type="Gene3D" id="3.30.70.1450">
    <property type="entry name" value="Regulator of K+ conductance, C-terminal domain"/>
    <property type="match status" value="2"/>
</dbReference>
<dbReference type="InterPro" id="IPR003148">
    <property type="entry name" value="RCK_N"/>
</dbReference>
<evidence type="ECO:0000256" key="5">
    <source>
        <dbReference type="ARBA" id="ARBA00023027"/>
    </source>
</evidence>
<keyword evidence="5" id="KW-0520">NAD</keyword>
<reference evidence="9" key="1">
    <citation type="submission" date="2020-09" db="EMBL/GenBank/DDBJ databases">
        <title>Pelobacter alkaliphilus sp. nov., a novel anaerobic arsenate-reducing bacterium from terrestrial mud volcano.</title>
        <authorList>
            <person name="Khomyakova M.A."/>
            <person name="Merkel A.Y."/>
            <person name="Slobodkin A.I."/>
        </authorList>
    </citation>
    <scope>NUCLEOTIDE SEQUENCE</scope>
    <source>
        <strain evidence="9">M08fum</strain>
    </source>
</reference>
<dbReference type="PROSITE" id="PS51201">
    <property type="entry name" value="RCK_N"/>
    <property type="match status" value="2"/>
</dbReference>
<dbReference type="SUPFAM" id="SSF116726">
    <property type="entry name" value="TrkA C-terminal domain-like"/>
    <property type="match status" value="2"/>
</dbReference>
<keyword evidence="3" id="KW-0633">Potassium transport</keyword>
<dbReference type="Gene3D" id="3.40.50.720">
    <property type="entry name" value="NAD(P)-binding Rossmann-like Domain"/>
    <property type="match status" value="2"/>
</dbReference>
<dbReference type="PRINTS" id="PR00335">
    <property type="entry name" value="KUPTAKETRKA"/>
</dbReference>
<name>A0A8J6UQ82_9BACT</name>
<proteinExistence type="predicted"/>
<keyword evidence="4" id="KW-0630">Potassium</keyword>
<dbReference type="GO" id="GO:0005886">
    <property type="term" value="C:plasma membrane"/>
    <property type="evidence" value="ECO:0007669"/>
    <property type="project" value="InterPro"/>
</dbReference>
<feature type="domain" description="RCK N-terminal" evidence="7">
    <location>
        <begin position="1"/>
        <end position="121"/>
    </location>
</feature>
<evidence type="ECO:0000313" key="9">
    <source>
        <dbReference type="EMBL" id="MBD1401744.1"/>
    </source>
</evidence>
<dbReference type="NCBIfam" id="NF007039">
    <property type="entry name" value="PRK09496.3-2"/>
    <property type="match status" value="1"/>
</dbReference>
<feature type="domain" description="RCK C-terminal" evidence="8">
    <location>
        <begin position="141"/>
        <end position="225"/>
    </location>
</feature>
<dbReference type="NCBIfam" id="NF007032">
    <property type="entry name" value="PRK09496.1-4"/>
    <property type="match status" value="1"/>
</dbReference>
<keyword evidence="2" id="KW-0813">Transport</keyword>
<dbReference type="RefSeq" id="WP_191157649.1">
    <property type="nucleotide sequence ID" value="NZ_JACWUN010000020.1"/>
</dbReference>
<evidence type="ECO:0000256" key="3">
    <source>
        <dbReference type="ARBA" id="ARBA00022538"/>
    </source>
</evidence>
<dbReference type="SUPFAM" id="SSF51735">
    <property type="entry name" value="NAD(P)-binding Rossmann-fold domains"/>
    <property type="match status" value="2"/>
</dbReference>
<dbReference type="PANTHER" id="PTHR43833:SF5">
    <property type="entry name" value="TRK SYSTEM POTASSIUM UPTAKE PROTEIN TRKA"/>
    <property type="match status" value="1"/>
</dbReference>
<feature type="domain" description="RCK C-terminal" evidence="8">
    <location>
        <begin position="370"/>
        <end position="450"/>
    </location>
</feature>
<evidence type="ECO:0000259" key="7">
    <source>
        <dbReference type="PROSITE" id="PS51201"/>
    </source>
</evidence>
<dbReference type="PANTHER" id="PTHR43833">
    <property type="entry name" value="POTASSIUM CHANNEL PROTEIN 2-RELATED-RELATED"/>
    <property type="match status" value="1"/>
</dbReference>
<evidence type="ECO:0000259" key="8">
    <source>
        <dbReference type="PROSITE" id="PS51202"/>
    </source>
</evidence>
<dbReference type="InterPro" id="IPR036721">
    <property type="entry name" value="RCK_C_sf"/>
</dbReference>
<keyword evidence="6" id="KW-0406">Ion transport</keyword>
<dbReference type="Proteomes" id="UP000632828">
    <property type="component" value="Unassembled WGS sequence"/>
</dbReference>
<sequence length="450" mass="49306">MKILIVGSGQVGYFLCERFSREGHEVTLVDHDQEAVDQAQDRLNVLGVVGNGASAEVLEQAGIKNADIFIAVTNTDEVNILACLLAREYQAKTLIARTRNIEFTHHKAILSKEKLGIDLLINPENAVAEELSKLACNSKAFDVVEFADGAILFQGYRIDDNSPLCNLTMAELGDLRGMYRFVIAAITRGDITIIPHGEDSIQAGDRIYIFALTKELPALNYLLQSASDQHKTSRRAFVLGGGRVGLQVTKNLEREHFYTKLIERDEVRCNKLAEQLDKAVVIHAEGLDVQTLLDEGLEDAGVFIAVTDNDQTNILTCLLARQHRVQRTLALVSQPELIALASDLGIDACISPRLAAAGAILKFVRRGDILSMVALEGNNAEVLEIDISHSSGLFEKPLTELHFPRGAIIGMIIRGGHYEIPAGTSVLKKGDRVIVFALPEAVSKVERFFS</sequence>
<evidence type="ECO:0000256" key="4">
    <source>
        <dbReference type="ARBA" id="ARBA00022958"/>
    </source>
</evidence>
<dbReference type="GO" id="GO:0015079">
    <property type="term" value="F:potassium ion transmembrane transporter activity"/>
    <property type="evidence" value="ECO:0007669"/>
    <property type="project" value="InterPro"/>
</dbReference>
<dbReference type="PROSITE" id="PS51202">
    <property type="entry name" value="RCK_C"/>
    <property type="match status" value="2"/>
</dbReference>
<protein>
    <recommendedName>
        <fullName evidence="1">Trk system potassium uptake protein TrkA</fullName>
    </recommendedName>
</protein>
<dbReference type="Pfam" id="PF02254">
    <property type="entry name" value="TrkA_N"/>
    <property type="match status" value="2"/>
</dbReference>
<evidence type="ECO:0000256" key="2">
    <source>
        <dbReference type="ARBA" id="ARBA00022448"/>
    </source>
</evidence>
<accession>A0A8J6UQ82</accession>
<dbReference type="InterPro" id="IPR006037">
    <property type="entry name" value="RCK_C"/>
</dbReference>
<gene>
    <name evidence="9" type="primary">trkA</name>
    <name evidence="9" type="ORF">ICT70_13845</name>
</gene>
<organism evidence="9 10">
    <name type="scientific">Pelovirga terrestris</name>
    <dbReference type="NCBI Taxonomy" id="2771352"/>
    <lineage>
        <taxon>Bacteria</taxon>
        <taxon>Pseudomonadati</taxon>
        <taxon>Thermodesulfobacteriota</taxon>
        <taxon>Desulfuromonadia</taxon>
        <taxon>Geobacterales</taxon>
        <taxon>Geobacteraceae</taxon>
        <taxon>Pelovirga</taxon>
    </lineage>
</organism>
<dbReference type="EMBL" id="JACWUN010000020">
    <property type="protein sequence ID" value="MBD1401744.1"/>
    <property type="molecule type" value="Genomic_DNA"/>
</dbReference>
<dbReference type="Pfam" id="PF02080">
    <property type="entry name" value="TrkA_C"/>
    <property type="match status" value="2"/>
</dbReference>
<dbReference type="InterPro" id="IPR036291">
    <property type="entry name" value="NAD(P)-bd_dom_sf"/>
</dbReference>
<evidence type="ECO:0000256" key="1">
    <source>
        <dbReference type="ARBA" id="ARBA00017378"/>
    </source>
</evidence>
<keyword evidence="10" id="KW-1185">Reference proteome</keyword>